<dbReference type="Gene3D" id="1.10.10.2910">
    <property type="match status" value="1"/>
</dbReference>
<proteinExistence type="predicted"/>
<accession>A0A0L6VZD1</accession>
<evidence type="ECO:0000313" key="2">
    <source>
        <dbReference type="EMBL" id="KNZ68630.1"/>
    </source>
</evidence>
<dbReference type="Proteomes" id="UP000037175">
    <property type="component" value="Unassembled WGS sequence"/>
</dbReference>
<dbReference type="InterPro" id="IPR010359">
    <property type="entry name" value="IrrE_HExxH"/>
</dbReference>
<evidence type="ECO:0000259" key="1">
    <source>
        <dbReference type="Pfam" id="PF06114"/>
    </source>
</evidence>
<dbReference type="PANTHER" id="PTHR43236">
    <property type="entry name" value="ANTITOXIN HIGA1"/>
    <property type="match status" value="1"/>
</dbReference>
<dbReference type="AlphaFoldDB" id="A0A0L6VZD1"/>
<protein>
    <recommendedName>
        <fullName evidence="1">IrrE N-terminal-like domain-containing protein</fullName>
    </recommendedName>
</protein>
<name>A0A0L6VZD1_9FIRM</name>
<dbReference type="Pfam" id="PF06114">
    <property type="entry name" value="Peptidase_M78"/>
    <property type="match status" value="1"/>
</dbReference>
<dbReference type="RefSeq" id="WP_052218805.1">
    <property type="nucleotide sequence ID" value="NZ_LGTE01000025.1"/>
</dbReference>
<dbReference type="EMBL" id="LGTE01000025">
    <property type="protein sequence ID" value="KNZ68630.1"/>
    <property type="molecule type" value="Genomic_DNA"/>
</dbReference>
<sequence length="256" mass="29294">MNYDEIKFKAAETRKNLGNGQYDRVDIFRVLKDIENISLIITKITGNISGFFMRNKEAGLIVINASRSLGHQYFTAAHEFYHIKYDLGMSGRVCPINKFEENYQNERDANHFAAHLLVPDNALEYMILKRTKGKQITLNDVIFLENYFQVSHKLMLIRLKSIGAITSKQYDSMKKNIIKNAARLGYNTDLYRNTEDKGTQIYSDYAELAQTLLDSGRITYGKYEELLLDGGYADILYGDNEESEGAENAFEDADSV</sequence>
<reference evidence="3" key="1">
    <citation type="submission" date="2015-07" db="EMBL/GenBank/DDBJ databases">
        <title>Complete Genome of Thermincola ferriacetica strain Z-0001T.</title>
        <authorList>
            <person name="Lusk B."/>
            <person name="Badalamenti J.P."/>
            <person name="Parameswaran P."/>
            <person name="Bond D.R."/>
            <person name="Torres C.I."/>
        </authorList>
    </citation>
    <scope>NUCLEOTIDE SEQUENCE [LARGE SCALE GENOMIC DNA]</scope>
    <source>
        <strain evidence="3">Z-0001</strain>
    </source>
</reference>
<feature type="domain" description="IrrE N-terminal-like" evidence="1">
    <location>
        <begin position="41"/>
        <end position="160"/>
    </location>
</feature>
<comment type="caution">
    <text evidence="2">The sequence shown here is derived from an EMBL/GenBank/DDBJ whole genome shotgun (WGS) entry which is preliminary data.</text>
</comment>
<dbReference type="PANTHER" id="PTHR43236:SF2">
    <property type="entry name" value="BLL0069 PROTEIN"/>
    <property type="match status" value="1"/>
</dbReference>
<dbReference type="InterPro" id="IPR052345">
    <property type="entry name" value="Rad_response_metalloprotease"/>
</dbReference>
<organism evidence="2 3">
    <name type="scientific">Thermincola ferriacetica</name>
    <dbReference type="NCBI Taxonomy" id="281456"/>
    <lineage>
        <taxon>Bacteria</taxon>
        <taxon>Bacillati</taxon>
        <taxon>Bacillota</taxon>
        <taxon>Clostridia</taxon>
        <taxon>Eubacteriales</taxon>
        <taxon>Thermincolaceae</taxon>
        <taxon>Thermincola</taxon>
    </lineage>
</organism>
<keyword evidence="3" id="KW-1185">Reference proteome</keyword>
<gene>
    <name evidence="2" type="ORF">Tfer_2805</name>
</gene>
<evidence type="ECO:0000313" key="3">
    <source>
        <dbReference type="Proteomes" id="UP000037175"/>
    </source>
</evidence>